<accession>A0ABV5TM12</accession>
<dbReference type="Proteomes" id="UP001589610">
    <property type="component" value="Unassembled WGS sequence"/>
</dbReference>
<evidence type="ECO:0000313" key="2">
    <source>
        <dbReference type="EMBL" id="MFB9680049.1"/>
    </source>
</evidence>
<dbReference type="Pfam" id="PF00144">
    <property type="entry name" value="Beta-lactamase"/>
    <property type="match status" value="1"/>
</dbReference>
<feature type="domain" description="Beta-lactamase-related" evidence="1">
    <location>
        <begin position="20"/>
        <end position="345"/>
    </location>
</feature>
<dbReference type="EC" id="3.-.-.-" evidence="2"/>
<reference evidence="2 3" key="1">
    <citation type="submission" date="2024-09" db="EMBL/GenBank/DDBJ databases">
        <authorList>
            <person name="Sun Q."/>
            <person name="Mori K."/>
        </authorList>
    </citation>
    <scope>NUCLEOTIDE SEQUENCE [LARGE SCALE GENOMIC DNA]</scope>
    <source>
        <strain evidence="2 3">JCM 3028</strain>
    </source>
</reference>
<keyword evidence="2" id="KW-0378">Hydrolase</keyword>
<dbReference type="Gene3D" id="3.40.710.10">
    <property type="entry name" value="DD-peptidase/beta-lactamase superfamily"/>
    <property type="match status" value="1"/>
</dbReference>
<dbReference type="EMBL" id="JBHMBS010000020">
    <property type="protein sequence ID" value="MFB9680049.1"/>
    <property type="molecule type" value="Genomic_DNA"/>
</dbReference>
<name>A0ABV5TM12_9ACTN</name>
<comment type="caution">
    <text evidence="2">The sequence shown here is derived from an EMBL/GenBank/DDBJ whole genome shotgun (WGS) entry which is preliminary data.</text>
</comment>
<dbReference type="InterPro" id="IPR012338">
    <property type="entry name" value="Beta-lactam/transpept-like"/>
</dbReference>
<evidence type="ECO:0000313" key="3">
    <source>
        <dbReference type="Proteomes" id="UP001589610"/>
    </source>
</evidence>
<dbReference type="PANTHER" id="PTHR46825:SF9">
    <property type="entry name" value="BETA-LACTAMASE-RELATED DOMAIN-CONTAINING PROTEIN"/>
    <property type="match status" value="1"/>
</dbReference>
<proteinExistence type="predicted"/>
<gene>
    <name evidence="2" type="ORF">ACFFRH_31600</name>
</gene>
<evidence type="ECO:0000259" key="1">
    <source>
        <dbReference type="Pfam" id="PF00144"/>
    </source>
</evidence>
<sequence length="468" mass="49782">MDIAEIGAELHGYAEDIRRATGTPGGVIEISDGSETAEVACGWGDLARREPMTAGLAFPGGSLSKIYISLAVALLVERGTLDVNAPLTKYIEVANPLGGDPLTVAHLLTHRAGLALDTYDAVIGTSQDEAMALVEELYGPEYGQVRQRWVAPAGEAFAYSSLGLALVAAVIEQLAGVPFATFVADEIAAPARLVATSWPGGPGWGRGERMTGYMGFGDHAVPTPVIGSRCASSTGVVTTVGDQNRLMTHLLGGEGALLRPETLRWLTTPQVEYTFMGRPVGMHLGAGIQLRDVGKREFAVGHNAAYPFGWWSVSWTYPELGLVVTAAGNRWDMRQYMEIEPTWAWQVAREAARLRAGGAPRHPGGRSRSYVAGMVTGGRLHGLLGVGQGIGENELTEMIAGTRRVGRGEPWTGEDFADGLRMMESAHTPDEIRARVAAEGGLASAVDLTALAWGERRGGSMMVIRDYA</sequence>
<dbReference type="InterPro" id="IPR050491">
    <property type="entry name" value="AmpC-like"/>
</dbReference>
<dbReference type="InterPro" id="IPR001466">
    <property type="entry name" value="Beta-lactam-related"/>
</dbReference>
<dbReference type="SUPFAM" id="SSF56601">
    <property type="entry name" value="beta-lactamase/transpeptidase-like"/>
    <property type="match status" value="1"/>
</dbReference>
<organism evidence="2 3">
    <name type="scientific">Streptosporangium vulgare</name>
    <dbReference type="NCBI Taxonomy" id="46190"/>
    <lineage>
        <taxon>Bacteria</taxon>
        <taxon>Bacillati</taxon>
        <taxon>Actinomycetota</taxon>
        <taxon>Actinomycetes</taxon>
        <taxon>Streptosporangiales</taxon>
        <taxon>Streptosporangiaceae</taxon>
        <taxon>Streptosporangium</taxon>
    </lineage>
</organism>
<dbReference type="GO" id="GO:0016787">
    <property type="term" value="F:hydrolase activity"/>
    <property type="evidence" value="ECO:0007669"/>
    <property type="project" value="UniProtKB-KW"/>
</dbReference>
<keyword evidence="3" id="KW-1185">Reference proteome</keyword>
<dbReference type="PANTHER" id="PTHR46825">
    <property type="entry name" value="D-ALANYL-D-ALANINE-CARBOXYPEPTIDASE/ENDOPEPTIDASE AMPH"/>
    <property type="match status" value="1"/>
</dbReference>
<protein>
    <submittedName>
        <fullName evidence="2">Serine hydrolase domain-containing protein</fullName>
        <ecNumber evidence="2">3.-.-.-</ecNumber>
    </submittedName>
</protein>
<dbReference type="RefSeq" id="WP_344744589.1">
    <property type="nucleotide sequence ID" value="NZ_BAAAWW010000046.1"/>
</dbReference>